<evidence type="ECO:0000313" key="7">
    <source>
        <dbReference type="EMBL" id="QDT56585.1"/>
    </source>
</evidence>
<dbReference type="KEGG" id="ccos:Pan44_46410"/>
<keyword evidence="8" id="KW-1185">Reference proteome</keyword>
<dbReference type="PANTHER" id="PTHR11040:SF44">
    <property type="entry name" value="PROTEIN ZNTC-RELATED"/>
    <property type="match status" value="1"/>
</dbReference>
<evidence type="ECO:0000256" key="1">
    <source>
        <dbReference type="ARBA" id="ARBA00004141"/>
    </source>
</evidence>
<feature type="transmembrane region" description="Helical" evidence="6">
    <location>
        <begin position="6"/>
        <end position="23"/>
    </location>
</feature>
<keyword evidence="4 6" id="KW-0472">Membrane</keyword>
<dbReference type="InParanoid" id="A0A517SKD4"/>
<evidence type="ECO:0000256" key="6">
    <source>
        <dbReference type="SAM" id="Phobius"/>
    </source>
</evidence>
<evidence type="ECO:0000256" key="3">
    <source>
        <dbReference type="ARBA" id="ARBA00022989"/>
    </source>
</evidence>
<gene>
    <name evidence="7" type="ORF">Pan44_46410</name>
</gene>
<keyword evidence="3 6" id="KW-1133">Transmembrane helix</keyword>
<name>A0A517SKD4_9PLAN</name>
<dbReference type="EMBL" id="CP036271">
    <property type="protein sequence ID" value="QDT56585.1"/>
    <property type="molecule type" value="Genomic_DNA"/>
</dbReference>
<reference evidence="7 8" key="1">
    <citation type="submission" date="2019-02" db="EMBL/GenBank/DDBJ databases">
        <title>Deep-cultivation of Planctomycetes and their phenomic and genomic characterization uncovers novel biology.</title>
        <authorList>
            <person name="Wiegand S."/>
            <person name="Jogler M."/>
            <person name="Boedeker C."/>
            <person name="Pinto D."/>
            <person name="Vollmers J."/>
            <person name="Rivas-Marin E."/>
            <person name="Kohn T."/>
            <person name="Peeters S.H."/>
            <person name="Heuer A."/>
            <person name="Rast P."/>
            <person name="Oberbeckmann S."/>
            <person name="Bunk B."/>
            <person name="Jeske O."/>
            <person name="Meyerdierks A."/>
            <person name="Storesund J.E."/>
            <person name="Kallscheuer N."/>
            <person name="Luecker S."/>
            <person name="Lage O.M."/>
            <person name="Pohl T."/>
            <person name="Merkel B.J."/>
            <person name="Hornburger P."/>
            <person name="Mueller R.-W."/>
            <person name="Bruemmer F."/>
            <person name="Labrenz M."/>
            <person name="Spormann A.M."/>
            <person name="Op den Camp H."/>
            <person name="Overmann J."/>
            <person name="Amann R."/>
            <person name="Jetten M.S.M."/>
            <person name="Mascher T."/>
            <person name="Medema M.H."/>
            <person name="Devos D.P."/>
            <person name="Kaster A.-K."/>
            <person name="Ovreas L."/>
            <person name="Rohde M."/>
            <person name="Galperin M.Y."/>
            <person name="Jogler C."/>
        </authorList>
    </citation>
    <scope>NUCLEOTIDE SEQUENCE [LARGE SCALE GENOMIC DNA]</scope>
    <source>
        <strain evidence="7 8">Pan44</strain>
    </source>
</reference>
<accession>A0A517SKD4</accession>
<evidence type="ECO:0000256" key="4">
    <source>
        <dbReference type="ARBA" id="ARBA00023136"/>
    </source>
</evidence>
<feature type="transmembrane region" description="Helical" evidence="6">
    <location>
        <begin position="257"/>
        <end position="276"/>
    </location>
</feature>
<feature type="transmembrane region" description="Helical" evidence="6">
    <location>
        <begin position="194"/>
        <end position="213"/>
    </location>
</feature>
<feature type="compositionally biased region" description="Basic and acidic residues" evidence="5">
    <location>
        <begin position="101"/>
        <end position="112"/>
    </location>
</feature>
<proteinExistence type="predicted"/>
<evidence type="ECO:0000256" key="2">
    <source>
        <dbReference type="ARBA" id="ARBA00022692"/>
    </source>
</evidence>
<dbReference type="InterPro" id="IPR003689">
    <property type="entry name" value="ZIP"/>
</dbReference>
<dbReference type="GO" id="GO:0005385">
    <property type="term" value="F:zinc ion transmembrane transporter activity"/>
    <property type="evidence" value="ECO:0007669"/>
    <property type="project" value="TreeGrafter"/>
</dbReference>
<feature type="transmembrane region" description="Helical" evidence="6">
    <location>
        <begin position="125"/>
        <end position="149"/>
    </location>
</feature>
<dbReference type="AlphaFoldDB" id="A0A517SKD4"/>
<organism evidence="7 8">
    <name type="scientific">Caulifigura coniformis</name>
    <dbReference type="NCBI Taxonomy" id="2527983"/>
    <lineage>
        <taxon>Bacteria</taxon>
        <taxon>Pseudomonadati</taxon>
        <taxon>Planctomycetota</taxon>
        <taxon>Planctomycetia</taxon>
        <taxon>Planctomycetales</taxon>
        <taxon>Planctomycetaceae</taxon>
        <taxon>Caulifigura</taxon>
    </lineage>
</organism>
<comment type="subcellular location">
    <subcellularLocation>
        <location evidence="1">Membrane</location>
        <topology evidence="1">Multi-pass membrane protein</topology>
    </subcellularLocation>
</comment>
<dbReference type="Pfam" id="PF02535">
    <property type="entry name" value="Zip"/>
    <property type="match status" value="1"/>
</dbReference>
<feature type="transmembrane region" description="Helical" evidence="6">
    <location>
        <begin position="64"/>
        <end position="82"/>
    </location>
</feature>
<sequence>MALCGVYGAIIASASLIGGWLPGRKTLSHKQFQTLISFVGGLMLGVATLHLFPHAVHEAGAGSIDRICMAMAVGILVMFFLLRAFHVHHHEADPAAPGNLEESHVHTAECDHSHHHSHGPGASPFGWVGLFIGLGLHTLLDGVALGIAMQAEGEHGALAPGLGTLLAVALHKPMDSLSITTLMIAGKWSGRARLIVNLVFALLAPLGAAVTLLGASELTQSSGVWLAYGLAFSAGIFLCIALADLLPEMQFHSHFRWRLTAALLAGMAVAWSIQFLEPSHLHAG</sequence>
<dbReference type="PANTHER" id="PTHR11040">
    <property type="entry name" value="ZINC/IRON TRANSPORTER"/>
    <property type="match status" value="1"/>
</dbReference>
<feature type="transmembrane region" description="Helical" evidence="6">
    <location>
        <begin position="35"/>
        <end position="52"/>
    </location>
</feature>
<dbReference type="GO" id="GO:0016020">
    <property type="term" value="C:membrane"/>
    <property type="evidence" value="ECO:0007669"/>
    <property type="project" value="UniProtKB-SubCell"/>
</dbReference>
<protein>
    <submittedName>
        <fullName evidence="7">Zinc transporter ZupT</fullName>
    </submittedName>
</protein>
<dbReference type="Proteomes" id="UP000315700">
    <property type="component" value="Chromosome"/>
</dbReference>
<evidence type="ECO:0000256" key="5">
    <source>
        <dbReference type="SAM" id="MobiDB-lite"/>
    </source>
</evidence>
<feature type="transmembrane region" description="Helical" evidence="6">
    <location>
        <begin position="225"/>
        <end position="245"/>
    </location>
</feature>
<dbReference type="OrthoDB" id="5739025at2"/>
<evidence type="ECO:0000313" key="8">
    <source>
        <dbReference type="Proteomes" id="UP000315700"/>
    </source>
</evidence>
<keyword evidence="2 6" id="KW-0812">Transmembrane</keyword>
<feature type="region of interest" description="Disordered" evidence="5">
    <location>
        <begin position="96"/>
        <end position="117"/>
    </location>
</feature>